<dbReference type="RefSeq" id="WP_145639397.1">
    <property type="nucleotide sequence ID" value="NZ_VIWP01000005.1"/>
</dbReference>
<name>A0A561QNI7_9HYPH</name>
<proteinExistence type="predicted"/>
<dbReference type="Proteomes" id="UP000320653">
    <property type="component" value="Unassembled WGS sequence"/>
</dbReference>
<accession>A0A561QNI7</accession>
<organism evidence="1 2">
    <name type="scientific">Neorhizobium alkalisoli</name>
    <dbReference type="NCBI Taxonomy" id="528178"/>
    <lineage>
        <taxon>Bacteria</taxon>
        <taxon>Pseudomonadati</taxon>
        <taxon>Pseudomonadota</taxon>
        <taxon>Alphaproteobacteria</taxon>
        <taxon>Hyphomicrobiales</taxon>
        <taxon>Rhizobiaceae</taxon>
        <taxon>Rhizobium/Agrobacterium group</taxon>
        <taxon>Neorhizobium</taxon>
    </lineage>
</organism>
<dbReference type="EMBL" id="VIWP01000005">
    <property type="protein sequence ID" value="TWF51933.1"/>
    <property type="molecule type" value="Genomic_DNA"/>
</dbReference>
<dbReference type="OrthoDB" id="7924295at2"/>
<reference evidence="1 2" key="1">
    <citation type="submission" date="2019-06" db="EMBL/GenBank/DDBJ databases">
        <title>Sorghum-associated microbial communities from plants grown in Nebraska, USA.</title>
        <authorList>
            <person name="Schachtman D."/>
        </authorList>
    </citation>
    <scope>NUCLEOTIDE SEQUENCE [LARGE SCALE GENOMIC DNA]</scope>
    <source>
        <strain evidence="1 2">1225</strain>
    </source>
</reference>
<evidence type="ECO:0000313" key="1">
    <source>
        <dbReference type="EMBL" id="TWF51933.1"/>
    </source>
</evidence>
<dbReference type="AlphaFoldDB" id="A0A561QNI7"/>
<keyword evidence="2" id="KW-1185">Reference proteome</keyword>
<evidence type="ECO:0000313" key="2">
    <source>
        <dbReference type="Proteomes" id="UP000320653"/>
    </source>
</evidence>
<gene>
    <name evidence="1" type="ORF">FHW37_10531</name>
</gene>
<protein>
    <submittedName>
        <fullName evidence="1">Uncharacterized protein</fullName>
    </submittedName>
</protein>
<sequence>MPATEEKAHIVEPRESEIDQVLSHHDGDALAAVKTLLEDCRHLRQQMSLAETAMSSGFTRGWRPSYDR</sequence>
<comment type="caution">
    <text evidence="1">The sequence shown here is derived from an EMBL/GenBank/DDBJ whole genome shotgun (WGS) entry which is preliminary data.</text>
</comment>